<dbReference type="EMBL" id="JABAEW010000046">
    <property type="protein sequence ID" value="NMD88437.1"/>
    <property type="molecule type" value="Genomic_DNA"/>
</dbReference>
<dbReference type="Proteomes" id="UP000245959">
    <property type="component" value="Unassembled WGS sequence"/>
</dbReference>
<evidence type="ECO:0000313" key="3">
    <source>
        <dbReference type="EMBL" id="NMD88437.1"/>
    </source>
</evidence>
<evidence type="ECO:0000313" key="5">
    <source>
        <dbReference type="Proteomes" id="UP000245959"/>
    </source>
</evidence>
<dbReference type="PANTHER" id="PTHR34297">
    <property type="entry name" value="HYPOTHETICAL CYTOSOLIC PROTEIN-RELATED"/>
    <property type="match status" value="1"/>
</dbReference>
<accession>A0A2U1B754</accession>
<evidence type="ECO:0000313" key="6">
    <source>
        <dbReference type="Proteomes" id="UP000576225"/>
    </source>
</evidence>
<dbReference type="Proteomes" id="UP000576225">
    <property type="component" value="Unassembled WGS sequence"/>
</dbReference>
<evidence type="ECO:0000256" key="2">
    <source>
        <dbReference type="SAM" id="MobiDB-lite"/>
    </source>
</evidence>
<sequence length="161" mass="17458">MKASETKKTADVKKVTEAAENATTVIEGSEMGEVKIHENVISSLVRQAALSIDGVSRLAGSTLVDNIAEIVGSRRMQSRAITVEMEENNRVAVELKINIKCDFNVPEVAQAVQKAVIEKIEKITGMTVTKVNVIIQEIEDPVAEENEEEDGETPVSAIPLN</sequence>
<feature type="region of interest" description="Disordered" evidence="2">
    <location>
        <begin position="142"/>
        <end position="161"/>
    </location>
</feature>
<proteinExistence type="inferred from homology"/>
<reference evidence="4 5" key="1">
    <citation type="submission" date="2018-04" db="EMBL/GenBank/DDBJ databases">
        <title>Genomic Encyclopedia of Type Strains, Phase IV (KMG-IV): sequencing the most valuable type-strain genomes for metagenomic binning, comparative biology and taxonomic classification.</title>
        <authorList>
            <person name="Goeker M."/>
        </authorList>
    </citation>
    <scope>NUCLEOTIDE SEQUENCE [LARGE SCALE GENOMIC DNA]</scope>
    <source>
        <strain evidence="4 5">DSM 14823</strain>
    </source>
</reference>
<name>A0A2U1B754_9BACT</name>
<dbReference type="Pfam" id="PF03780">
    <property type="entry name" value="Asp23"/>
    <property type="match status" value="1"/>
</dbReference>
<dbReference type="AlphaFoldDB" id="A0A2U1B754"/>
<protein>
    <submittedName>
        <fullName evidence="3">Asp23/Gls24 family envelope stress response protein</fullName>
    </submittedName>
    <submittedName>
        <fullName evidence="4">Putative alkaline shock family protein YloU</fullName>
    </submittedName>
</protein>
<comment type="similarity">
    <text evidence="1">Belongs to the asp23 family.</text>
</comment>
<dbReference type="RefSeq" id="WP_116883150.1">
    <property type="nucleotide sequence ID" value="NZ_CALXNT010000018.1"/>
</dbReference>
<keyword evidence="5" id="KW-1185">Reference proteome</keyword>
<organism evidence="4 5">
    <name type="scientific">Victivallis vadensis</name>
    <dbReference type="NCBI Taxonomy" id="172901"/>
    <lineage>
        <taxon>Bacteria</taxon>
        <taxon>Pseudomonadati</taxon>
        <taxon>Lentisphaerota</taxon>
        <taxon>Lentisphaeria</taxon>
        <taxon>Victivallales</taxon>
        <taxon>Victivallaceae</taxon>
        <taxon>Victivallis</taxon>
    </lineage>
</organism>
<reference evidence="3 6" key="2">
    <citation type="submission" date="2020-04" db="EMBL/GenBank/DDBJ databases">
        <authorList>
            <person name="Hitch T.C.A."/>
            <person name="Wylensek D."/>
            <person name="Clavel T."/>
        </authorList>
    </citation>
    <scope>NUCLEOTIDE SEQUENCE [LARGE SCALE GENOMIC DNA]</scope>
    <source>
        <strain evidence="3 6">COR2-253-APC-1A</strain>
    </source>
</reference>
<gene>
    <name evidence="4" type="ORF">C8D82_10632</name>
    <name evidence="3" type="ORF">HF882_17760</name>
</gene>
<dbReference type="EMBL" id="QEKH01000006">
    <property type="protein sequence ID" value="PVY44515.1"/>
    <property type="molecule type" value="Genomic_DNA"/>
</dbReference>
<dbReference type="InterPro" id="IPR005531">
    <property type="entry name" value="Asp23"/>
</dbReference>
<evidence type="ECO:0000256" key="1">
    <source>
        <dbReference type="ARBA" id="ARBA00005721"/>
    </source>
</evidence>
<comment type="caution">
    <text evidence="4">The sequence shown here is derived from an EMBL/GenBank/DDBJ whole genome shotgun (WGS) entry which is preliminary data.</text>
</comment>
<feature type="compositionally biased region" description="Acidic residues" evidence="2">
    <location>
        <begin position="142"/>
        <end position="152"/>
    </location>
</feature>
<evidence type="ECO:0000313" key="4">
    <source>
        <dbReference type="EMBL" id="PVY44515.1"/>
    </source>
</evidence>
<dbReference type="PANTHER" id="PTHR34297:SF2">
    <property type="entry name" value="ASP23_GLS24 FAMILY ENVELOPE STRESS RESPONSE PROTEIN"/>
    <property type="match status" value="1"/>
</dbReference>
<dbReference type="GeneID" id="78294469"/>